<comment type="caution">
    <text evidence="5">Lacks conserved residue(s) required for the propagation of feature annotation.</text>
</comment>
<dbReference type="Pfam" id="PF02237">
    <property type="entry name" value="BPL_C"/>
    <property type="match status" value="1"/>
</dbReference>
<dbReference type="InterPro" id="IPR030855">
    <property type="entry name" value="Bifunct_BirA"/>
</dbReference>
<keyword evidence="5" id="KW-0238">DNA-binding</keyword>
<dbReference type="Pfam" id="PF03099">
    <property type="entry name" value="BPL_LplA_LipB"/>
    <property type="match status" value="1"/>
</dbReference>
<dbReference type="InterPro" id="IPR036390">
    <property type="entry name" value="WH_DNA-bd_sf"/>
</dbReference>
<dbReference type="GO" id="GO:0004077">
    <property type="term" value="F:biotin--[biotin carboxyl-carrier protein] ligase activity"/>
    <property type="evidence" value="ECO:0007669"/>
    <property type="project" value="UniProtKB-EC"/>
</dbReference>
<dbReference type="InterPro" id="IPR013196">
    <property type="entry name" value="HTH_11"/>
</dbReference>
<feature type="DNA-binding region" description="H-T-H motif" evidence="5">
    <location>
        <begin position="23"/>
        <end position="42"/>
    </location>
</feature>
<evidence type="ECO:0000313" key="7">
    <source>
        <dbReference type="EMBL" id="CAH1854464.1"/>
    </source>
</evidence>
<proteinExistence type="inferred from homology"/>
<evidence type="ECO:0000313" key="8">
    <source>
        <dbReference type="Proteomes" id="UP000838102"/>
    </source>
</evidence>
<gene>
    <name evidence="5 7" type="primary">birA</name>
    <name evidence="7" type="ORF">LMG032447_00876</name>
</gene>
<sequence length="331" mass="36647">MVESTKNLVLAEFLHHPHEWLSGDLLANQIGISRESVWKAIRSLKASGHQIESKKKSGYYYQGSLKLDPQVVASHQNEKPVVKLLCYDEVGSTQWYAKDYISQHTIDTPVAITAEGQQSGYGRQKRHFVSPSGRGIYVSLILPVHDNQLMPGLLTTSAAVAVTRALSAFFPQKDFKLKWVNDLLLNNHKVGGIITEATMDLESQHYSAVIIGLGLNLLPIDFSSEIKAKAGSVMDENDPAVDRNVILAKILDELVLMSTNYQNGAYLDEYRQKLILTNQEVTVQVGSDFINGRVTGVDNQGSLLLINEQGQPETIYSGEVTKIKLLSNLNL</sequence>
<dbReference type="InterPro" id="IPR004408">
    <property type="entry name" value="Biotin_CoA_COase_ligase"/>
</dbReference>
<dbReference type="Gene3D" id="2.30.30.100">
    <property type="match status" value="1"/>
</dbReference>
<keyword evidence="8" id="KW-1185">Reference proteome</keyword>
<feature type="binding site" evidence="5">
    <location>
        <position position="189"/>
    </location>
    <ligand>
        <name>biotin</name>
        <dbReference type="ChEBI" id="CHEBI:57586"/>
    </ligand>
</feature>
<accession>A0ABN8H968</accession>
<dbReference type="InterPro" id="IPR008988">
    <property type="entry name" value="Transcriptional_repressor_C"/>
</dbReference>
<dbReference type="NCBIfam" id="TIGR00121">
    <property type="entry name" value="birA_ligase"/>
    <property type="match status" value="1"/>
</dbReference>
<dbReference type="HAMAP" id="MF_00978">
    <property type="entry name" value="Bifunct_BirA"/>
    <property type="match status" value="1"/>
</dbReference>
<keyword evidence="5" id="KW-0678">Repressor</keyword>
<dbReference type="PANTHER" id="PTHR12835">
    <property type="entry name" value="BIOTIN PROTEIN LIGASE"/>
    <property type="match status" value="1"/>
</dbReference>
<dbReference type="InterPro" id="IPR045864">
    <property type="entry name" value="aa-tRNA-synth_II/BPL/LPL"/>
</dbReference>
<reference evidence="7" key="1">
    <citation type="submission" date="2022-03" db="EMBL/GenBank/DDBJ databases">
        <authorList>
            <person name="Hettiarachchi G."/>
        </authorList>
    </citation>
    <scope>NUCLEOTIDE SEQUENCE</scope>
    <source>
        <strain evidence="7">LMG 32447</strain>
    </source>
</reference>
<dbReference type="PANTHER" id="PTHR12835:SF5">
    <property type="entry name" value="BIOTIN--PROTEIN LIGASE"/>
    <property type="match status" value="1"/>
</dbReference>
<dbReference type="InterPro" id="IPR004143">
    <property type="entry name" value="BPL_LPL_catalytic"/>
</dbReference>
<keyword evidence="1 5" id="KW-0436">Ligase</keyword>
<dbReference type="Proteomes" id="UP000838102">
    <property type="component" value="Unassembled WGS sequence"/>
</dbReference>
<dbReference type="RefSeq" id="WP_248706283.1">
    <property type="nucleotide sequence ID" value="NZ_CAKOET010000003.1"/>
</dbReference>
<dbReference type="PROSITE" id="PS51733">
    <property type="entry name" value="BPL_LPL_CATALYTIC"/>
    <property type="match status" value="1"/>
</dbReference>
<dbReference type="EC" id="6.3.4.15" evidence="5"/>
<dbReference type="SUPFAM" id="SSF55681">
    <property type="entry name" value="Class II aaRS and biotin synthetases"/>
    <property type="match status" value="1"/>
</dbReference>
<dbReference type="Gene3D" id="3.30.930.10">
    <property type="entry name" value="Bira Bifunctional Protein, Domain 2"/>
    <property type="match status" value="1"/>
</dbReference>
<comment type="caution">
    <text evidence="7">The sequence shown here is derived from an EMBL/GenBank/DDBJ whole genome shotgun (WGS) entry which is preliminary data.</text>
</comment>
<dbReference type="SUPFAM" id="SSF46785">
    <property type="entry name" value="Winged helix' DNA-binding domain"/>
    <property type="match status" value="1"/>
</dbReference>
<keyword evidence="3 5" id="KW-0067">ATP-binding</keyword>
<evidence type="ECO:0000256" key="2">
    <source>
        <dbReference type="ARBA" id="ARBA00022741"/>
    </source>
</evidence>
<comment type="similarity">
    <text evidence="5">Belongs to the biotin--protein ligase family.</text>
</comment>
<dbReference type="InterPro" id="IPR003142">
    <property type="entry name" value="BPL_C"/>
</dbReference>
<dbReference type="InterPro" id="IPR036388">
    <property type="entry name" value="WH-like_DNA-bd_sf"/>
</dbReference>
<evidence type="ECO:0000259" key="6">
    <source>
        <dbReference type="PROSITE" id="PS51733"/>
    </source>
</evidence>
<evidence type="ECO:0000256" key="1">
    <source>
        <dbReference type="ARBA" id="ARBA00022598"/>
    </source>
</evidence>
<keyword evidence="2 5" id="KW-0547">Nucleotide-binding</keyword>
<name>A0ABN8H968_9LACO</name>
<keyword evidence="5" id="KW-0804">Transcription</keyword>
<protein>
    <recommendedName>
        <fullName evidence="5">Bifunctional ligase/repressor BirA</fullName>
    </recommendedName>
    <alternativeName>
        <fullName evidence="5">Biotin--[acetyl-CoA-carboxylase] ligase</fullName>
        <ecNumber evidence="5">6.3.4.15</ecNumber>
    </alternativeName>
    <alternativeName>
        <fullName evidence="5">Biotin--protein ligase</fullName>
    </alternativeName>
    <alternativeName>
        <fullName evidence="5">Biotin-[acetyl-CoA carboxylase] synthetase</fullName>
    </alternativeName>
</protein>
<feature type="binding site" evidence="5">
    <location>
        <position position="117"/>
    </location>
    <ligand>
        <name>biotin</name>
        <dbReference type="ChEBI" id="CHEBI:57586"/>
    </ligand>
</feature>
<keyword evidence="4 5" id="KW-0092">Biotin</keyword>
<dbReference type="SUPFAM" id="SSF50037">
    <property type="entry name" value="C-terminal domain of transcriptional repressors"/>
    <property type="match status" value="1"/>
</dbReference>
<dbReference type="Pfam" id="PF08279">
    <property type="entry name" value="HTH_11"/>
    <property type="match status" value="1"/>
</dbReference>
<keyword evidence="5" id="KW-0805">Transcription regulation</keyword>
<comment type="catalytic activity">
    <reaction evidence="5">
        <text>biotin + L-lysyl-[protein] + ATP = N(6)-biotinyl-L-lysyl-[protein] + AMP + diphosphate + H(+)</text>
        <dbReference type="Rhea" id="RHEA:11756"/>
        <dbReference type="Rhea" id="RHEA-COMP:9752"/>
        <dbReference type="Rhea" id="RHEA-COMP:10505"/>
        <dbReference type="ChEBI" id="CHEBI:15378"/>
        <dbReference type="ChEBI" id="CHEBI:29969"/>
        <dbReference type="ChEBI" id="CHEBI:30616"/>
        <dbReference type="ChEBI" id="CHEBI:33019"/>
        <dbReference type="ChEBI" id="CHEBI:57586"/>
        <dbReference type="ChEBI" id="CHEBI:83144"/>
        <dbReference type="ChEBI" id="CHEBI:456215"/>
        <dbReference type="EC" id="6.3.4.15"/>
    </reaction>
</comment>
<organism evidence="7 8">
    <name type="scientific">Convivina praedatoris</name>
    <dbReference type="NCBI Taxonomy" id="2880963"/>
    <lineage>
        <taxon>Bacteria</taxon>
        <taxon>Bacillati</taxon>
        <taxon>Bacillota</taxon>
        <taxon>Bacilli</taxon>
        <taxon>Lactobacillales</taxon>
        <taxon>Lactobacillaceae</taxon>
        <taxon>Convivina</taxon>
    </lineage>
</organism>
<dbReference type="Gene3D" id="1.10.10.10">
    <property type="entry name" value="Winged helix-like DNA-binding domain superfamily/Winged helix DNA-binding domain"/>
    <property type="match status" value="1"/>
</dbReference>
<dbReference type="EMBL" id="CAKOEU010000003">
    <property type="protein sequence ID" value="CAH1854464.1"/>
    <property type="molecule type" value="Genomic_DNA"/>
</dbReference>
<comment type="function">
    <text evidence="5">Acts both as a biotin--[acetyl-CoA-carboxylase] ligase and a repressor.</text>
</comment>
<evidence type="ECO:0000256" key="5">
    <source>
        <dbReference type="HAMAP-Rule" id="MF_00978"/>
    </source>
</evidence>
<evidence type="ECO:0000256" key="3">
    <source>
        <dbReference type="ARBA" id="ARBA00022840"/>
    </source>
</evidence>
<evidence type="ECO:0000256" key="4">
    <source>
        <dbReference type="ARBA" id="ARBA00023267"/>
    </source>
</evidence>
<feature type="domain" description="BPL/LPL catalytic" evidence="6">
    <location>
        <begin position="76"/>
        <end position="262"/>
    </location>
</feature>